<dbReference type="Gene3D" id="3.40.50.150">
    <property type="entry name" value="Vaccinia Virus protein VP39"/>
    <property type="match status" value="1"/>
</dbReference>
<evidence type="ECO:0000313" key="1">
    <source>
        <dbReference type="EMBL" id="CAK0903481.1"/>
    </source>
</evidence>
<evidence type="ECO:0008006" key="3">
    <source>
        <dbReference type="Google" id="ProtNLM"/>
    </source>
</evidence>
<reference evidence="1" key="1">
    <citation type="submission" date="2023-10" db="EMBL/GenBank/DDBJ databases">
        <authorList>
            <person name="Chen Y."/>
            <person name="Shah S."/>
            <person name="Dougan E. K."/>
            <person name="Thang M."/>
            <person name="Chan C."/>
        </authorList>
    </citation>
    <scope>NUCLEOTIDE SEQUENCE [LARGE SCALE GENOMIC DNA]</scope>
</reference>
<feature type="non-terminal residue" evidence="1">
    <location>
        <position position="1"/>
    </location>
</feature>
<dbReference type="EMBL" id="CAUYUJ010021237">
    <property type="protein sequence ID" value="CAK0903481.1"/>
    <property type="molecule type" value="Genomic_DNA"/>
</dbReference>
<dbReference type="InterPro" id="IPR029063">
    <property type="entry name" value="SAM-dependent_MTases_sf"/>
</dbReference>
<evidence type="ECO:0000313" key="2">
    <source>
        <dbReference type="Proteomes" id="UP001189429"/>
    </source>
</evidence>
<gene>
    <name evidence="1" type="ORF">PCOR1329_LOCUS79792</name>
</gene>
<comment type="caution">
    <text evidence="1">The sequence shown here is derived from an EMBL/GenBank/DDBJ whole genome shotgun (WGS) entry which is preliminary data.</text>
</comment>
<dbReference type="SUPFAM" id="SSF53335">
    <property type="entry name" value="S-adenosyl-L-methionine-dependent methyltransferases"/>
    <property type="match status" value="1"/>
</dbReference>
<proteinExistence type="predicted"/>
<name>A0ABN9XTV9_9DINO</name>
<sequence length="271" mass="29420">KMPAGKFFLEIFAGVGHLRVAAAAAGLRVAVPIDARNGDHLDVTCKAVADVIIGWILAGRIWMVWLGTPCTSWTAALRRHRGSDGAGGQARDAAGLACARFTCRVLRACRSAGVQFVVENPRNSALWQWPPLVRFTRRAVSVSLEMCSYGAAWRKPTRLVGTLEGLERMGQLCPGHGRHVVLQGSVHLPGTGWRWRTSFASVYPLRFCRRLAGLCWDAAPSPAWRSCADARLDEQRGSQLAAARSSVVDEPFHLGALPRAATLGWESADGR</sequence>
<dbReference type="Proteomes" id="UP001189429">
    <property type="component" value="Unassembled WGS sequence"/>
</dbReference>
<accession>A0ABN9XTV9</accession>
<organism evidence="1 2">
    <name type="scientific">Prorocentrum cordatum</name>
    <dbReference type="NCBI Taxonomy" id="2364126"/>
    <lineage>
        <taxon>Eukaryota</taxon>
        <taxon>Sar</taxon>
        <taxon>Alveolata</taxon>
        <taxon>Dinophyceae</taxon>
        <taxon>Prorocentrales</taxon>
        <taxon>Prorocentraceae</taxon>
        <taxon>Prorocentrum</taxon>
    </lineage>
</organism>
<keyword evidence="2" id="KW-1185">Reference proteome</keyword>
<protein>
    <recommendedName>
        <fullName evidence="3">DNA (cytosine-5-)-methyltransferase</fullName>
    </recommendedName>
</protein>